<comment type="similarity">
    <text evidence="2">Belongs to the tryptophan 2-monooxygenase family.</text>
</comment>
<accession>A0A1B3ZBE0</accession>
<name>A0A1B3ZBE0_9SPHN</name>
<keyword evidence="9" id="KW-1185">Reference proteome</keyword>
<sequence>MDHDVAIIGAGSAGIAAARSLVEAGKSVLMLEASDRVGGRGWTVGVAGMPLDLGCGWLHSAERNPLVAEGEAANFTIHRGPSAWQEQWRGLGFNADEQARAHDAWAALDDRFHRAPPPSDRASDALEPGAEWNAFCRALSGYMSGADLDRLSITDFLAYDDAATETNWRVREGYGALLAARLPQVELRLATPVRRVALSDRGVRIETDRGTVTAGAAIVTASTNVLASGTIVFDADATDHLHAASQLPLGLADKLFFELVGDHDFETETHLIGNPRDANTGSYYIRGLGRPVIEAFFGGPGAELLERGGIVEAFKIASDELAALLGSDVRRHLRPIAASAWCRTAWINGSYSHALPGQAHARATLARPIGDRIVFAGEATHVTDFSTAHGAWESGVRAAREVLARRDI</sequence>
<dbReference type="EC" id="1.13.12.3" evidence="3"/>
<dbReference type="GO" id="GO:0009851">
    <property type="term" value="P:auxin biosynthetic process"/>
    <property type="evidence" value="ECO:0007669"/>
    <property type="project" value="UniProtKB-KW"/>
</dbReference>
<protein>
    <recommendedName>
        <fullName evidence="4">Tryptophan 2-monooxygenase</fullName>
        <ecNumber evidence="3">1.13.12.3</ecNumber>
    </recommendedName>
</protein>
<dbReference type="RefSeq" id="WP_069205297.1">
    <property type="nucleotide sequence ID" value="NZ_CP014168.1"/>
</dbReference>
<dbReference type="SUPFAM" id="SSF51905">
    <property type="entry name" value="FAD/NAD(P)-binding domain"/>
    <property type="match status" value="1"/>
</dbReference>
<reference evidence="8 9" key="1">
    <citation type="submission" date="2016-01" db="EMBL/GenBank/DDBJ databases">
        <title>Complete genome and mega plasmid sequence of Sphingomonas panacis DCY99 elicits systemic resistance in rice to Xanthomonas oryzae.</title>
        <authorList>
            <person name="Kim Y.J."/>
            <person name="Yang D.C."/>
            <person name="Sing P."/>
        </authorList>
    </citation>
    <scope>NUCLEOTIDE SEQUENCE [LARGE SCALE GENOMIC DNA]</scope>
    <source>
        <strain evidence="8 9">DCY99</strain>
    </source>
</reference>
<comment type="pathway">
    <text evidence="1">Plant hormone metabolism; auxin biosynthesis.</text>
</comment>
<dbReference type="GO" id="GO:0050361">
    <property type="term" value="F:tryptophan 2-monooxygenase activity"/>
    <property type="evidence" value="ECO:0007669"/>
    <property type="project" value="UniProtKB-EC"/>
</dbReference>
<evidence type="ECO:0000313" key="9">
    <source>
        <dbReference type="Proteomes" id="UP000094256"/>
    </source>
</evidence>
<dbReference type="EMBL" id="CP014168">
    <property type="protein sequence ID" value="AOH84747.1"/>
    <property type="molecule type" value="Genomic_DNA"/>
</dbReference>
<evidence type="ECO:0000313" key="8">
    <source>
        <dbReference type="EMBL" id="AOH84747.1"/>
    </source>
</evidence>
<feature type="domain" description="Amine oxidase" evidence="7">
    <location>
        <begin position="13"/>
        <end position="64"/>
    </location>
</feature>
<dbReference type="InterPro" id="IPR036188">
    <property type="entry name" value="FAD/NAD-bd_sf"/>
</dbReference>
<evidence type="ECO:0000256" key="2">
    <source>
        <dbReference type="ARBA" id="ARBA00005833"/>
    </source>
</evidence>
<dbReference type="Gene3D" id="3.50.50.60">
    <property type="entry name" value="FAD/NAD(P)-binding domain"/>
    <property type="match status" value="1"/>
</dbReference>
<dbReference type="PANTHER" id="PTHR10742">
    <property type="entry name" value="FLAVIN MONOAMINE OXIDASE"/>
    <property type="match status" value="1"/>
</dbReference>
<feature type="domain" description="Amine oxidase" evidence="7">
    <location>
        <begin position="96"/>
        <end position="403"/>
    </location>
</feature>
<proteinExistence type="inferred from homology"/>
<dbReference type="PRINTS" id="PR00420">
    <property type="entry name" value="RNGMNOXGNASE"/>
</dbReference>
<evidence type="ECO:0000256" key="4">
    <source>
        <dbReference type="ARBA" id="ARBA00017871"/>
    </source>
</evidence>
<dbReference type="KEGG" id="span:AWL63_12995"/>
<evidence type="ECO:0000259" key="7">
    <source>
        <dbReference type="Pfam" id="PF01593"/>
    </source>
</evidence>
<dbReference type="Proteomes" id="UP000094256">
    <property type="component" value="Chromosome"/>
</dbReference>
<dbReference type="SUPFAM" id="SSF54373">
    <property type="entry name" value="FAD-linked reductases, C-terminal domain"/>
    <property type="match status" value="1"/>
</dbReference>
<dbReference type="Pfam" id="PF01593">
    <property type="entry name" value="Amino_oxidase"/>
    <property type="match status" value="2"/>
</dbReference>
<dbReference type="AlphaFoldDB" id="A0A1B3ZBE0"/>
<dbReference type="InterPro" id="IPR050281">
    <property type="entry name" value="Flavin_monoamine_oxidase"/>
</dbReference>
<keyword evidence="5" id="KW-0073">Auxin biosynthesis</keyword>
<evidence type="ECO:0000256" key="5">
    <source>
        <dbReference type="ARBA" id="ARBA00023070"/>
    </source>
</evidence>
<dbReference type="PANTHER" id="PTHR10742:SF410">
    <property type="entry name" value="LYSINE-SPECIFIC HISTONE DEMETHYLASE 2"/>
    <property type="match status" value="1"/>
</dbReference>
<evidence type="ECO:0000256" key="1">
    <source>
        <dbReference type="ARBA" id="ARBA00004814"/>
    </source>
</evidence>
<organism evidence="8 9">
    <name type="scientific">Sphingomonas panacis</name>
    <dbReference type="NCBI Taxonomy" id="1560345"/>
    <lineage>
        <taxon>Bacteria</taxon>
        <taxon>Pseudomonadati</taxon>
        <taxon>Pseudomonadota</taxon>
        <taxon>Alphaproteobacteria</taxon>
        <taxon>Sphingomonadales</taxon>
        <taxon>Sphingomonadaceae</taxon>
        <taxon>Sphingomonas</taxon>
    </lineage>
</organism>
<gene>
    <name evidence="8" type="ORF">AWL63_12995</name>
</gene>
<dbReference type="InterPro" id="IPR002937">
    <property type="entry name" value="Amino_oxidase"/>
</dbReference>
<comment type="catalytic activity">
    <reaction evidence="6">
        <text>L-tryptophan + O2 = indole-3-acetamide + CO2 + H2O</text>
        <dbReference type="Rhea" id="RHEA:16165"/>
        <dbReference type="ChEBI" id="CHEBI:15377"/>
        <dbReference type="ChEBI" id="CHEBI:15379"/>
        <dbReference type="ChEBI" id="CHEBI:16031"/>
        <dbReference type="ChEBI" id="CHEBI:16526"/>
        <dbReference type="ChEBI" id="CHEBI:57912"/>
        <dbReference type="EC" id="1.13.12.3"/>
    </reaction>
</comment>
<dbReference type="STRING" id="1560345.AWL63_12995"/>
<evidence type="ECO:0000256" key="3">
    <source>
        <dbReference type="ARBA" id="ARBA00012535"/>
    </source>
</evidence>
<dbReference type="OrthoDB" id="337830at2"/>
<evidence type="ECO:0000256" key="6">
    <source>
        <dbReference type="ARBA" id="ARBA00047321"/>
    </source>
</evidence>